<feature type="region of interest" description="Disordered" evidence="1">
    <location>
        <begin position="134"/>
        <end position="157"/>
    </location>
</feature>
<dbReference type="Proteomes" id="UP000288607">
    <property type="component" value="Unassembled WGS sequence"/>
</dbReference>
<organism evidence="2 3">
    <name type="scientific">Bifidobacterium callimiconis</name>
    <dbReference type="NCBI Taxonomy" id="2306973"/>
    <lineage>
        <taxon>Bacteria</taxon>
        <taxon>Bacillati</taxon>
        <taxon>Actinomycetota</taxon>
        <taxon>Actinomycetes</taxon>
        <taxon>Bifidobacteriales</taxon>
        <taxon>Bifidobacteriaceae</taxon>
        <taxon>Bifidobacterium</taxon>
    </lineage>
</organism>
<evidence type="ECO:0000256" key="1">
    <source>
        <dbReference type="SAM" id="MobiDB-lite"/>
    </source>
</evidence>
<protein>
    <submittedName>
        <fullName evidence="2">Uncharacterized protein</fullName>
    </submittedName>
</protein>
<evidence type="ECO:0000313" key="3">
    <source>
        <dbReference type="Proteomes" id="UP000288607"/>
    </source>
</evidence>
<dbReference type="RefSeq" id="WP_126029549.1">
    <property type="nucleotide sequence ID" value="NZ_QXGJ01000002.1"/>
</dbReference>
<sequence length="320" mass="35549">MTTRSLTDMLRLYEQHVDDIEIIEPDENDLDSPERIRRQRAEGVRRGQLWMARDHDDNLSYVLVTALCDDPRMAMVIPLSNDERMETADSLVIEKGAPLEIPMVAWPVFRTAIPISLLFKPLKEFAPATVDAIEGNDPAKADPNDVIRHGTDPDDEMSEAFDERDDTALIMIVWHARCADLPELGQLDRAEDGASDDLEAYGKALQDVLGLKPQIRLAVMRGQLALNVSQQRKMAKAGFPKAPQKQEAIPDDYLILAEQPEFYEIAEQINPANPQQARLDMARKAAYGLAARTTGHGTAALRGAFLKAAEQLVKDNGGAQ</sequence>
<name>A0A430FGM2_9BIFI</name>
<reference evidence="2 3" key="1">
    <citation type="submission" date="2018-09" db="EMBL/GenBank/DDBJ databases">
        <title>Characterization of the phylogenetic diversity of five novel species belonging to the genus Bifidobacterium.</title>
        <authorList>
            <person name="Lugli G.A."/>
            <person name="Duranti S."/>
            <person name="Milani C."/>
        </authorList>
    </citation>
    <scope>NUCLEOTIDE SEQUENCE [LARGE SCALE GENOMIC DNA]</scope>
    <source>
        <strain evidence="2 3">2028B</strain>
    </source>
</reference>
<comment type="caution">
    <text evidence="2">The sequence shown here is derived from an EMBL/GenBank/DDBJ whole genome shotgun (WGS) entry which is preliminary data.</text>
</comment>
<evidence type="ECO:0000313" key="2">
    <source>
        <dbReference type="EMBL" id="RSX52023.1"/>
    </source>
</evidence>
<feature type="compositionally biased region" description="Basic and acidic residues" evidence="1">
    <location>
        <begin position="137"/>
        <end position="152"/>
    </location>
</feature>
<dbReference type="EMBL" id="QXGJ01000002">
    <property type="protein sequence ID" value="RSX52023.1"/>
    <property type="molecule type" value="Genomic_DNA"/>
</dbReference>
<dbReference type="OrthoDB" id="3230357at2"/>
<keyword evidence="3" id="KW-1185">Reference proteome</keyword>
<accession>A0A430FGM2</accession>
<gene>
    <name evidence="2" type="ORF">D2E23_0630</name>
</gene>
<dbReference type="AlphaFoldDB" id="A0A430FGM2"/>
<proteinExistence type="predicted"/>